<keyword evidence="1" id="KW-1133">Transmembrane helix</keyword>
<dbReference type="EMBL" id="LATX01002451">
    <property type="protein sequence ID" value="KTB29068.1"/>
    <property type="molecule type" value="Genomic_DNA"/>
</dbReference>
<reference evidence="2 3" key="1">
    <citation type="submission" date="2015-12" db="EMBL/GenBank/DDBJ databases">
        <title>Draft genome sequence of Moniliophthora roreri, the causal agent of frosty pod rot of cacao.</title>
        <authorList>
            <person name="Aime M.C."/>
            <person name="Diaz-Valderrama J.R."/>
            <person name="Kijpornyongpan T."/>
            <person name="Phillips-Mora W."/>
        </authorList>
    </citation>
    <scope>NUCLEOTIDE SEQUENCE [LARGE SCALE GENOMIC DNA]</scope>
    <source>
        <strain evidence="2 3">MCA 2952</strain>
    </source>
</reference>
<evidence type="ECO:0000313" key="2">
    <source>
        <dbReference type="EMBL" id="KTB29068.1"/>
    </source>
</evidence>
<name>A0A0W0EY91_MONRR</name>
<gene>
    <name evidence="2" type="ORF">WG66_18362</name>
</gene>
<accession>A0A0W0EY91</accession>
<keyword evidence="1" id="KW-0812">Transmembrane</keyword>
<dbReference type="Proteomes" id="UP000054988">
    <property type="component" value="Unassembled WGS sequence"/>
</dbReference>
<organism evidence="2 3">
    <name type="scientific">Moniliophthora roreri</name>
    <name type="common">Frosty pod rot fungus</name>
    <name type="synonym">Monilia roreri</name>
    <dbReference type="NCBI Taxonomy" id="221103"/>
    <lineage>
        <taxon>Eukaryota</taxon>
        <taxon>Fungi</taxon>
        <taxon>Dikarya</taxon>
        <taxon>Basidiomycota</taxon>
        <taxon>Agaricomycotina</taxon>
        <taxon>Agaricomycetes</taxon>
        <taxon>Agaricomycetidae</taxon>
        <taxon>Agaricales</taxon>
        <taxon>Marasmiineae</taxon>
        <taxon>Marasmiaceae</taxon>
        <taxon>Moniliophthora</taxon>
    </lineage>
</organism>
<dbReference type="AlphaFoldDB" id="A0A0W0EY91"/>
<protein>
    <submittedName>
        <fullName evidence="2">Uncharacterized protein</fullName>
    </submittedName>
</protein>
<feature type="transmembrane region" description="Helical" evidence="1">
    <location>
        <begin position="73"/>
        <end position="94"/>
    </location>
</feature>
<sequence>MPKDVEYWRKERTARRLPKPAYSRPEMDVCGFGEDPYYPQIDDTDLDLVRLALQQEQRIPVLVMENHPIRRRWNTLPVFVAAVLMIVIILHYFLSPDSVRTNNQDL</sequence>
<proteinExistence type="predicted"/>
<evidence type="ECO:0000256" key="1">
    <source>
        <dbReference type="SAM" id="Phobius"/>
    </source>
</evidence>
<comment type="caution">
    <text evidence="2">The sequence shown here is derived from an EMBL/GenBank/DDBJ whole genome shotgun (WGS) entry which is preliminary data.</text>
</comment>
<keyword evidence="1" id="KW-0472">Membrane</keyword>
<evidence type="ECO:0000313" key="3">
    <source>
        <dbReference type="Proteomes" id="UP000054988"/>
    </source>
</evidence>